<dbReference type="Gene3D" id="4.10.240.10">
    <property type="entry name" value="Zn(2)-C6 fungal-type DNA-binding domain"/>
    <property type="match status" value="1"/>
</dbReference>
<dbReference type="AlphaFoldDB" id="A0A178FI58"/>
<dbReference type="InterPro" id="IPR021858">
    <property type="entry name" value="Fun_TF"/>
</dbReference>
<protein>
    <recommendedName>
        <fullName evidence="7">Zn(2)-C6 fungal-type domain-containing protein</fullName>
    </recommendedName>
</protein>
<name>A0A178FI58_TRIVO</name>
<comment type="subcellular location">
    <subcellularLocation>
        <location evidence="1">Nucleus</location>
    </subcellularLocation>
</comment>
<feature type="compositionally biased region" description="Polar residues" evidence="6">
    <location>
        <begin position="381"/>
        <end position="401"/>
    </location>
</feature>
<dbReference type="SMART" id="SM00066">
    <property type="entry name" value="GAL4"/>
    <property type="match status" value="1"/>
</dbReference>
<evidence type="ECO:0000313" key="9">
    <source>
        <dbReference type="Proteomes" id="UP000243519"/>
    </source>
</evidence>
<dbReference type="PANTHER" id="PTHR37534:SF9">
    <property type="entry name" value="ZN(II)2CYS6 TRANSCRIPTION FACTOR (EUROFUNG)"/>
    <property type="match status" value="1"/>
</dbReference>
<keyword evidence="3" id="KW-0238">DNA-binding</keyword>
<dbReference type="InterPro" id="IPR036864">
    <property type="entry name" value="Zn2-C6_fun-type_DNA-bd_sf"/>
</dbReference>
<evidence type="ECO:0000256" key="4">
    <source>
        <dbReference type="ARBA" id="ARBA00023163"/>
    </source>
</evidence>
<feature type="domain" description="Zn(2)-C6 fungal-type" evidence="7">
    <location>
        <begin position="6"/>
        <end position="36"/>
    </location>
</feature>
<dbReference type="PANTHER" id="PTHR37534">
    <property type="entry name" value="TRANSCRIPTIONAL ACTIVATOR PROTEIN UGA3"/>
    <property type="match status" value="1"/>
</dbReference>
<evidence type="ECO:0000256" key="3">
    <source>
        <dbReference type="ARBA" id="ARBA00023125"/>
    </source>
</evidence>
<organism evidence="8 9">
    <name type="scientific">Trichophyton violaceum</name>
    <dbReference type="NCBI Taxonomy" id="34388"/>
    <lineage>
        <taxon>Eukaryota</taxon>
        <taxon>Fungi</taxon>
        <taxon>Dikarya</taxon>
        <taxon>Ascomycota</taxon>
        <taxon>Pezizomycotina</taxon>
        <taxon>Eurotiomycetes</taxon>
        <taxon>Eurotiomycetidae</taxon>
        <taxon>Onygenales</taxon>
        <taxon>Arthrodermataceae</taxon>
        <taxon>Trichophyton</taxon>
    </lineage>
</organism>
<evidence type="ECO:0000256" key="6">
    <source>
        <dbReference type="SAM" id="MobiDB-lite"/>
    </source>
</evidence>
<comment type="caution">
    <text evidence="8">The sequence shown here is derived from an EMBL/GenBank/DDBJ whole genome shotgun (WGS) entry which is preliminary data.</text>
</comment>
<dbReference type="GO" id="GO:0000981">
    <property type="term" value="F:DNA-binding transcription factor activity, RNA polymerase II-specific"/>
    <property type="evidence" value="ECO:0007669"/>
    <property type="project" value="InterPro"/>
</dbReference>
<dbReference type="Pfam" id="PF00172">
    <property type="entry name" value="Zn_clus"/>
    <property type="match status" value="1"/>
</dbReference>
<accession>A0A178FI58</accession>
<evidence type="ECO:0000256" key="1">
    <source>
        <dbReference type="ARBA" id="ARBA00004123"/>
    </source>
</evidence>
<dbReference type="CDD" id="cd00067">
    <property type="entry name" value="GAL4"/>
    <property type="match status" value="1"/>
</dbReference>
<evidence type="ECO:0000256" key="2">
    <source>
        <dbReference type="ARBA" id="ARBA00023015"/>
    </source>
</evidence>
<evidence type="ECO:0000313" key="8">
    <source>
        <dbReference type="EMBL" id="OAL71127.1"/>
    </source>
</evidence>
<dbReference type="PROSITE" id="PS00463">
    <property type="entry name" value="ZN2_CY6_FUNGAL_1"/>
    <property type="match status" value="1"/>
</dbReference>
<feature type="region of interest" description="Disordered" evidence="6">
    <location>
        <begin position="381"/>
        <end position="416"/>
    </location>
</feature>
<keyword evidence="4" id="KW-0804">Transcription</keyword>
<dbReference type="SUPFAM" id="SSF57701">
    <property type="entry name" value="Zn2/Cys6 DNA-binding domain"/>
    <property type="match status" value="1"/>
</dbReference>
<proteinExistence type="predicted"/>
<dbReference type="Pfam" id="PF11951">
    <property type="entry name" value="Fungal_trans_2"/>
    <property type="match status" value="1"/>
</dbReference>
<keyword evidence="2" id="KW-0805">Transcription regulation</keyword>
<dbReference type="PROSITE" id="PS50048">
    <property type="entry name" value="ZN2_CY6_FUNGAL_2"/>
    <property type="match status" value="1"/>
</dbReference>
<dbReference type="InterPro" id="IPR001138">
    <property type="entry name" value="Zn2Cys6_DnaBD"/>
</dbReference>
<sequence>MRSRTGCLTCRTRKLKCDEQKPRCSQCRKAGRECRLSDAVVFRHQQNASMNQDEGGLGPSSLKGFYSYKNTFGADSVWLDIPKEVGAHFEVVFVDNSDPYADELEEQFNTDMPLGTHGEPAWSHGGKYLPPFTEAQTHGLDALSAAATAENHPIYQSVMDHIAENSNSHTRLETTEHPEATISSSSPTIARITAEVSPGSLALPLSSPNNNVGFILNASSNGMPQPIDPGLHSPEHQRTTSSVSQGLTQVMRVTSSAETEHEVAFFLRHFSEGPGRCSHLLVSRMDLFDIERYFSLQVPVRALSNPLLKYAACAYAAKQIGRTKGTNAVTGGSCLRQAIMGMWPDTEKVDWNYYGMKYYEKAIQLLVEELQNHGYSSALSGSQTTGNLQAEDSGAPENTSSNRRKVSFPSGQLSSPHSDDILAAVSIISAYEFLDTTSPVWNRHFSGVNSLLDIMKAGMVPAEKQNSSGNSNVATSKLHQFSKARKAIFWNFVRQDYLSAFINETLTRLVNSELALWTEAGLLLDDAGFARQESATEHNGSMKEVMISNTLMWILSRIVDFLAVGDGSNHGESSTGLSQNTVLDRWNRLQAELDTWFLALPDTFKPGARIDSLPVPHPSQDVCPFQEIWYSIPMCASAMQHYHMARILLLINKPHESTARRSTVTDRLNFYRSIGKEIQNHSREICGISASRLEASARIHSIQPLFVSGQCLTGELERKAILQHLYRIEADLGWATKYRVQQLLREWNRGVQVEEGSIKLFPSRIPSSVEKRPIRMFAVKSFDILPYYLLCSPPVYCTAGFKIRTVRTVRTVEVCIQLNGLLATQPVLDRPRSATPDTWADSPRMARLIFSRTCREAEEHGSHKMIVRELLFAARDNKVDKSTARGLFAT</sequence>
<dbReference type="GO" id="GO:0005634">
    <property type="term" value="C:nucleus"/>
    <property type="evidence" value="ECO:0007669"/>
    <property type="project" value="UniProtKB-SubCell"/>
</dbReference>
<evidence type="ECO:0000256" key="5">
    <source>
        <dbReference type="ARBA" id="ARBA00023242"/>
    </source>
</evidence>
<dbReference type="EMBL" id="LHPN01000007">
    <property type="protein sequence ID" value="OAL71127.1"/>
    <property type="molecule type" value="Genomic_DNA"/>
</dbReference>
<evidence type="ECO:0000259" key="7">
    <source>
        <dbReference type="PROSITE" id="PS50048"/>
    </source>
</evidence>
<dbReference type="GO" id="GO:0045944">
    <property type="term" value="P:positive regulation of transcription by RNA polymerase II"/>
    <property type="evidence" value="ECO:0007669"/>
    <property type="project" value="TreeGrafter"/>
</dbReference>
<reference evidence="8 9" key="1">
    <citation type="submission" date="2016-05" db="EMBL/GenBank/DDBJ databases">
        <title>Genome sequencing of Trichophyton violaceum CMCC(F)T3l isolated from hair.</title>
        <authorList>
            <person name="Zhan P."/>
            <person name="Tao Y."/>
            <person name="Liu W."/>
        </authorList>
    </citation>
    <scope>NUCLEOTIDE SEQUENCE [LARGE SCALE GENOMIC DNA]</scope>
    <source>
        <strain evidence="9">CMCC(F)T3l</strain>
    </source>
</reference>
<gene>
    <name evidence="8" type="ORF">A7D00_4790</name>
</gene>
<dbReference type="Proteomes" id="UP000243519">
    <property type="component" value="Unassembled WGS sequence"/>
</dbReference>
<dbReference type="GO" id="GO:0000976">
    <property type="term" value="F:transcription cis-regulatory region binding"/>
    <property type="evidence" value="ECO:0007669"/>
    <property type="project" value="TreeGrafter"/>
</dbReference>
<keyword evidence="5" id="KW-0539">Nucleus</keyword>
<dbReference type="OrthoDB" id="5418899at2759"/>
<dbReference type="GO" id="GO:0008270">
    <property type="term" value="F:zinc ion binding"/>
    <property type="evidence" value="ECO:0007669"/>
    <property type="project" value="InterPro"/>
</dbReference>
<keyword evidence="9" id="KW-1185">Reference proteome</keyword>